<feature type="region of interest" description="Disordered" evidence="3">
    <location>
        <begin position="1"/>
        <end position="23"/>
    </location>
</feature>
<feature type="compositionally biased region" description="Polar residues" evidence="3">
    <location>
        <begin position="233"/>
        <end position="249"/>
    </location>
</feature>
<keyword evidence="6" id="KW-1185">Reference proteome</keyword>
<feature type="region of interest" description="Disordered" evidence="3">
    <location>
        <begin position="608"/>
        <end position="628"/>
    </location>
</feature>
<reference evidence="5" key="1">
    <citation type="journal article" date="2022" name="Int. J. Mol. Sci.">
        <title>Draft Genome of Tanacetum Coccineum: Genomic Comparison of Closely Related Tanacetum-Family Plants.</title>
        <authorList>
            <person name="Yamashiro T."/>
            <person name="Shiraishi A."/>
            <person name="Nakayama K."/>
            <person name="Satake H."/>
        </authorList>
    </citation>
    <scope>NUCLEOTIDE SEQUENCE</scope>
</reference>
<feature type="region of interest" description="Disordered" evidence="3">
    <location>
        <begin position="340"/>
        <end position="372"/>
    </location>
</feature>
<keyword evidence="1" id="KW-0863">Zinc-finger</keyword>
<keyword evidence="1" id="KW-0479">Metal-binding</keyword>
<feature type="compositionally biased region" description="Polar residues" evidence="3">
    <location>
        <begin position="581"/>
        <end position="598"/>
    </location>
</feature>
<feature type="region of interest" description="Disordered" evidence="3">
    <location>
        <begin position="862"/>
        <end position="890"/>
    </location>
</feature>
<dbReference type="PROSITE" id="PS50158">
    <property type="entry name" value="ZF_CCHC"/>
    <property type="match status" value="1"/>
</dbReference>
<organism evidence="5 6">
    <name type="scientific">Tanacetum coccineum</name>
    <dbReference type="NCBI Taxonomy" id="301880"/>
    <lineage>
        <taxon>Eukaryota</taxon>
        <taxon>Viridiplantae</taxon>
        <taxon>Streptophyta</taxon>
        <taxon>Embryophyta</taxon>
        <taxon>Tracheophyta</taxon>
        <taxon>Spermatophyta</taxon>
        <taxon>Magnoliopsida</taxon>
        <taxon>eudicotyledons</taxon>
        <taxon>Gunneridae</taxon>
        <taxon>Pentapetalae</taxon>
        <taxon>asterids</taxon>
        <taxon>campanulids</taxon>
        <taxon>Asterales</taxon>
        <taxon>Asteraceae</taxon>
        <taxon>Asteroideae</taxon>
        <taxon>Anthemideae</taxon>
        <taxon>Anthemidinae</taxon>
        <taxon>Tanacetum</taxon>
    </lineage>
</organism>
<feature type="region of interest" description="Disordered" evidence="3">
    <location>
        <begin position="219"/>
        <end position="249"/>
    </location>
</feature>
<evidence type="ECO:0000256" key="1">
    <source>
        <dbReference type="PROSITE-ProRule" id="PRU00047"/>
    </source>
</evidence>
<evidence type="ECO:0000313" key="6">
    <source>
        <dbReference type="Proteomes" id="UP001151760"/>
    </source>
</evidence>
<dbReference type="EMBL" id="BQNB010012397">
    <property type="protein sequence ID" value="GJT03072.1"/>
    <property type="molecule type" value="Genomic_DNA"/>
</dbReference>
<accession>A0ABQ5ANK2</accession>
<dbReference type="SUPFAM" id="SSF57756">
    <property type="entry name" value="Retrovirus zinc finger-like domains"/>
    <property type="match status" value="1"/>
</dbReference>
<dbReference type="InterPro" id="IPR001878">
    <property type="entry name" value="Znf_CCHC"/>
</dbReference>
<evidence type="ECO:0000256" key="3">
    <source>
        <dbReference type="SAM" id="MobiDB-lite"/>
    </source>
</evidence>
<evidence type="ECO:0000256" key="2">
    <source>
        <dbReference type="SAM" id="Coils"/>
    </source>
</evidence>
<keyword evidence="1" id="KW-0862">Zinc</keyword>
<reference evidence="5" key="2">
    <citation type="submission" date="2022-01" db="EMBL/GenBank/DDBJ databases">
        <authorList>
            <person name="Yamashiro T."/>
            <person name="Shiraishi A."/>
            <person name="Satake H."/>
            <person name="Nakayama K."/>
        </authorList>
    </citation>
    <scope>NUCLEOTIDE SEQUENCE</scope>
</reference>
<feature type="coiled-coil region" evidence="2">
    <location>
        <begin position="414"/>
        <end position="462"/>
    </location>
</feature>
<evidence type="ECO:0000259" key="4">
    <source>
        <dbReference type="PROSITE" id="PS50158"/>
    </source>
</evidence>
<sequence length="970" mass="108436">MAGEDEFHDDNPPPPPPTVTPIQQAPHTLSTIKLHILKKVQVSTDTNGQIKVLPPKTAEEILARERERKARTTLLMAIPEDHLAKFHKMTDAKEMWEAIKSRFGGNDESKKMQKYILKQQFESFSVSNSEGLHKGYDRFQSLLSQLEIHGAGVSTEDANQKFLRSLPASWSQVSLIMRTKPGVDTLSFDDLYNNLRVFESDIKGSTASSSSTQNVAFVSSESTSSTNDVSTAYGVSTSSGHNSQKEGSSSYTDELKYSFFANQSSGPQLDHEDLEQVDEFDLEEMDLKWQVAMISMRMKKLYKKTGRKLQFDAKEPVGFDKTKVECFNCHNTGHFARECRSKGNQESRRRDAGNTGYKAKDNGRRPGKQEEPKALVTLDGDGVDWTGHAEDEQENFALMAYSNSGSNTEVTSCSKECEESYAKLKKLYDEQREQLGDASIEIQAYTQALKKVEAQLVCHQQNQLVYEEKIRFMKIDLDDKTNVLTYHKKLLAEAVKEKEELKTKLENFQSSSKGLSKLLNSQMSAKDKSGLGYGNQIHEGVLSYENKVLESVFNIPPLMTRIYMPLKSDFGIDEPNFTYGPKQSKTNESAANTSDSVSCESNASVETLESVPKPAVNEPNAVSKPKVGSDAPIIKEYEETVKQQNTCSPSPKADKRVWNGLMSKKLALGYGFTKNACFICCSFSHLIRDYDFHEKRMAKQVELKKQKGKGTGQGENRPVWNNVQRLNHQNKFVPKAVLTKTGRFSVNTARQNISSQAAATSTGRKVNTARPIVNEIRPRNNFYKSHSPIRNLFNRTTAPKANFTSHKINTVRDKIVSAVGGNKETAVKASAGHVTSLFPNMLAPEIVDEGEVLTLPKTHRVNLDGTGGSQRDHVQIPHDSPLSSSHTSDRAEGSLNLDELLVLCTNLSNRVLALETSKDVQAVEILKLKTRIQKLEKKCKPSISHHRAWLKSVQRLSMKKRLGKKESVSK</sequence>
<name>A0ABQ5ANK2_9ASTR</name>
<dbReference type="SMART" id="SM00343">
    <property type="entry name" value="ZnF_C2HC"/>
    <property type="match status" value="1"/>
</dbReference>
<dbReference type="InterPro" id="IPR036875">
    <property type="entry name" value="Znf_CCHC_sf"/>
</dbReference>
<feature type="region of interest" description="Disordered" evidence="3">
    <location>
        <begin position="579"/>
        <end position="598"/>
    </location>
</feature>
<protein>
    <submittedName>
        <fullName evidence="5">Ribonuclease H-like domain-containing protein</fullName>
    </submittedName>
</protein>
<dbReference type="Proteomes" id="UP001151760">
    <property type="component" value="Unassembled WGS sequence"/>
</dbReference>
<feature type="compositionally biased region" description="Low complexity" evidence="3">
    <location>
        <begin position="219"/>
        <end position="231"/>
    </location>
</feature>
<evidence type="ECO:0000313" key="5">
    <source>
        <dbReference type="EMBL" id="GJT03072.1"/>
    </source>
</evidence>
<keyword evidence="2" id="KW-0175">Coiled coil</keyword>
<feature type="domain" description="CCHC-type" evidence="4">
    <location>
        <begin position="326"/>
        <end position="341"/>
    </location>
</feature>
<comment type="caution">
    <text evidence="5">The sequence shown here is derived from an EMBL/GenBank/DDBJ whole genome shotgun (WGS) entry which is preliminary data.</text>
</comment>
<dbReference type="Pfam" id="PF00098">
    <property type="entry name" value="zf-CCHC"/>
    <property type="match status" value="1"/>
</dbReference>
<dbReference type="Pfam" id="PF14223">
    <property type="entry name" value="Retrotran_gag_2"/>
    <property type="match status" value="1"/>
</dbReference>
<gene>
    <name evidence="5" type="ORF">Tco_0824241</name>
</gene>
<dbReference type="Gene3D" id="4.10.60.10">
    <property type="entry name" value="Zinc finger, CCHC-type"/>
    <property type="match status" value="1"/>
</dbReference>
<proteinExistence type="predicted"/>